<keyword evidence="1" id="KW-0812">Transmembrane</keyword>
<organism evidence="2 3">
    <name type="scientific">Oceanobacillus kimchii</name>
    <dbReference type="NCBI Taxonomy" id="746691"/>
    <lineage>
        <taxon>Bacteria</taxon>
        <taxon>Bacillati</taxon>
        <taxon>Bacillota</taxon>
        <taxon>Bacilli</taxon>
        <taxon>Bacillales</taxon>
        <taxon>Bacillaceae</taxon>
        <taxon>Oceanobacillus</taxon>
    </lineage>
</organism>
<protein>
    <submittedName>
        <fullName evidence="2">Uncharacterized protein</fullName>
    </submittedName>
</protein>
<dbReference type="EMBL" id="BSKO01000001">
    <property type="protein sequence ID" value="GLO64480.1"/>
    <property type="molecule type" value="Genomic_DNA"/>
</dbReference>
<reference evidence="2 3" key="1">
    <citation type="submission" date="2023-02" db="EMBL/GenBank/DDBJ databases">
        <title>Oceanobacillus kimchii IFOP_LL358 isolated form Alexandrium catenella lab strain.</title>
        <authorList>
            <person name="Gajardo G."/>
            <person name="Ueki S."/>
            <person name="Maruyama F."/>
        </authorList>
    </citation>
    <scope>NUCLEOTIDE SEQUENCE [LARGE SCALE GENOMIC DNA]</scope>
    <source>
        <strain evidence="2 3">IFOP_LL358</strain>
    </source>
</reference>
<name>A0ABQ5TH89_9BACI</name>
<evidence type="ECO:0000313" key="3">
    <source>
        <dbReference type="Proteomes" id="UP001275436"/>
    </source>
</evidence>
<feature type="transmembrane region" description="Helical" evidence="1">
    <location>
        <begin position="53"/>
        <end position="73"/>
    </location>
</feature>
<sequence length="164" mass="18783">MKGSEIIFKNKKQFHITLVIFTIYVVLSFPFFHENFPESNVFIFNIAINSWDGLNYLGIIALILLFTSLTLAVKSLNQFKKRTVLIGILLATFIPQYLADAYQKTLATGVYAISYKQEFSECDIRKNGDITLVAECNFMLTNHSNSDVELLLSFIDKYNDEELT</sequence>
<dbReference type="Proteomes" id="UP001275436">
    <property type="component" value="Unassembled WGS sequence"/>
</dbReference>
<proteinExistence type="predicted"/>
<comment type="caution">
    <text evidence="2">The sequence shown here is derived from an EMBL/GenBank/DDBJ whole genome shotgun (WGS) entry which is preliminary data.</text>
</comment>
<gene>
    <name evidence="2" type="ORF">MACH08_02640</name>
</gene>
<keyword evidence="3" id="KW-1185">Reference proteome</keyword>
<evidence type="ECO:0000313" key="2">
    <source>
        <dbReference type="EMBL" id="GLO64480.1"/>
    </source>
</evidence>
<evidence type="ECO:0000256" key="1">
    <source>
        <dbReference type="SAM" id="Phobius"/>
    </source>
</evidence>
<accession>A0ABQ5TH89</accession>
<keyword evidence="1" id="KW-0472">Membrane</keyword>
<dbReference type="RefSeq" id="WP_317957589.1">
    <property type="nucleotide sequence ID" value="NZ_BSKO01000001.1"/>
</dbReference>
<keyword evidence="1" id="KW-1133">Transmembrane helix</keyword>
<feature type="transmembrane region" description="Helical" evidence="1">
    <location>
        <begin position="12"/>
        <end position="33"/>
    </location>
</feature>